<protein>
    <submittedName>
        <fullName evidence="1">Uncharacterized protein</fullName>
    </submittedName>
</protein>
<name>A0A1D2MSE9_ORCCI</name>
<feature type="non-terminal residue" evidence="1">
    <location>
        <position position="477"/>
    </location>
</feature>
<sequence length="477" mass="56054">MEYMTILIPSSIPVALQSYECHFNWVKTYRLTLSEIGHGLLLLEEKFRDEAREIHSLLKLRSASIGGISLIAKKLAQAYFNIEIAKFDQAKVCLREAETYLDLCVNDYYTLTEDYALGFKYVWDGLQVFLEIQIKDDYDERHRGGERPPFMRRKNNITPKVNLEGMKHFRRLPAKGKYIVWTIKDVFHMYCSRSNVERPDWMEKILEMEPNISKWHFYLYKALHGTRKLRPRPMPLGQEKSVPEDPLSMSYFSMCLAQMLNEKRQRLVTSPNSSQYPFWFGKVRFETPLEILTAIQERTLKVLDMDCHLDGVYLNFSEIHMFLLPPEHQNTEMGMRCLKKALRLNNANPRTNYRMGLAHFKLKNHKQAASHFRAAIKDPSNIGAVVGLLQILLGNPLKNSTEIQAVLTVAMKHRDLTRVWDRRCLRTLHYLKGCFHFMMEKDEESLNEAITSWIIAHDNESPKWSYYFLVWMNAKLQ</sequence>
<proteinExistence type="predicted"/>
<keyword evidence="2" id="KW-1185">Reference proteome</keyword>
<dbReference type="InterPro" id="IPR011990">
    <property type="entry name" value="TPR-like_helical_dom_sf"/>
</dbReference>
<organism evidence="1 2">
    <name type="scientific">Orchesella cincta</name>
    <name type="common">Springtail</name>
    <name type="synonym">Podura cincta</name>
    <dbReference type="NCBI Taxonomy" id="48709"/>
    <lineage>
        <taxon>Eukaryota</taxon>
        <taxon>Metazoa</taxon>
        <taxon>Ecdysozoa</taxon>
        <taxon>Arthropoda</taxon>
        <taxon>Hexapoda</taxon>
        <taxon>Collembola</taxon>
        <taxon>Entomobryomorpha</taxon>
        <taxon>Entomobryoidea</taxon>
        <taxon>Orchesellidae</taxon>
        <taxon>Orchesellinae</taxon>
        <taxon>Orchesella</taxon>
    </lineage>
</organism>
<gene>
    <name evidence="1" type="ORF">Ocin01_10862</name>
</gene>
<evidence type="ECO:0000313" key="2">
    <source>
        <dbReference type="Proteomes" id="UP000094527"/>
    </source>
</evidence>
<dbReference type="STRING" id="48709.A0A1D2MSE9"/>
<dbReference type="AlphaFoldDB" id="A0A1D2MSE9"/>
<dbReference type="EMBL" id="LJIJ01000616">
    <property type="protein sequence ID" value="ODM95818.1"/>
    <property type="molecule type" value="Genomic_DNA"/>
</dbReference>
<accession>A0A1D2MSE9</accession>
<reference evidence="1 2" key="1">
    <citation type="journal article" date="2016" name="Genome Biol. Evol.">
        <title>Gene Family Evolution Reflects Adaptation to Soil Environmental Stressors in the Genome of the Collembolan Orchesella cincta.</title>
        <authorList>
            <person name="Faddeeva-Vakhrusheva A."/>
            <person name="Derks M.F."/>
            <person name="Anvar S.Y."/>
            <person name="Agamennone V."/>
            <person name="Suring W."/>
            <person name="Smit S."/>
            <person name="van Straalen N.M."/>
            <person name="Roelofs D."/>
        </authorList>
    </citation>
    <scope>NUCLEOTIDE SEQUENCE [LARGE SCALE GENOMIC DNA]</scope>
    <source>
        <tissue evidence="1">Mixed pool</tissue>
    </source>
</reference>
<comment type="caution">
    <text evidence="1">The sequence shown here is derived from an EMBL/GenBank/DDBJ whole genome shotgun (WGS) entry which is preliminary data.</text>
</comment>
<dbReference type="Gene3D" id="1.25.40.10">
    <property type="entry name" value="Tetratricopeptide repeat domain"/>
    <property type="match status" value="1"/>
</dbReference>
<dbReference type="SUPFAM" id="SSF48452">
    <property type="entry name" value="TPR-like"/>
    <property type="match status" value="1"/>
</dbReference>
<dbReference type="OMA" id="ILHECEV"/>
<dbReference type="Proteomes" id="UP000094527">
    <property type="component" value="Unassembled WGS sequence"/>
</dbReference>
<evidence type="ECO:0000313" key="1">
    <source>
        <dbReference type="EMBL" id="ODM95818.1"/>
    </source>
</evidence>